<comment type="similarity">
    <text evidence="1">Belongs to the YggT family.</text>
</comment>
<reference evidence="4" key="1">
    <citation type="journal article" date="2015" name="MBio">
        <title>Genome-Resolved Metagenomic Analysis Reveals Roles for Candidate Phyla and Other Microbial Community Members in Biogeochemical Transformations in Oil Reservoirs.</title>
        <authorList>
            <person name="Hu P."/>
            <person name="Tom L."/>
            <person name="Singh A."/>
            <person name="Thomas B.C."/>
            <person name="Baker B.J."/>
            <person name="Piceno Y.M."/>
            <person name="Andersen G.L."/>
            <person name="Banfield J.F."/>
        </authorList>
    </citation>
    <scope>NUCLEOTIDE SEQUENCE [LARGE SCALE GENOMIC DNA]</scope>
</reference>
<dbReference type="PANTHER" id="PTHR33219:SF14">
    <property type="entry name" value="PROTEIN COFACTOR ASSEMBLY OF COMPLEX C SUBUNIT B CCB3, CHLOROPLASTIC-RELATED"/>
    <property type="match status" value="1"/>
</dbReference>
<dbReference type="PANTHER" id="PTHR33219">
    <property type="entry name" value="YLMG HOMOLOG PROTEIN 2, CHLOROPLASTIC"/>
    <property type="match status" value="1"/>
</dbReference>
<evidence type="ECO:0000256" key="2">
    <source>
        <dbReference type="SAM" id="Phobius"/>
    </source>
</evidence>
<dbReference type="GO" id="GO:0016020">
    <property type="term" value="C:membrane"/>
    <property type="evidence" value="ECO:0007669"/>
    <property type="project" value="InterPro"/>
</dbReference>
<evidence type="ECO:0008006" key="5">
    <source>
        <dbReference type="Google" id="ProtNLM"/>
    </source>
</evidence>
<name>A0A101FHM0_9THEO</name>
<evidence type="ECO:0000256" key="1">
    <source>
        <dbReference type="ARBA" id="ARBA00010894"/>
    </source>
</evidence>
<dbReference type="InterPro" id="IPR003425">
    <property type="entry name" value="CCB3/YggT"/>
</dbReference>
<dbReference type="Pfam" id="PF02325">
    <property type="entry name" value="CCB3_YggT"/>
    <property type="match status" value="1"/>
</dbReference>
<dbReference type="AlphaFoldDB" id="A0A101FHM0"/>
<dbReference type="EMBL" id="LGFO01000010">
    <property type="protein sequence ID" value="KUK37112.1"/>
    <property type="molecule type" value="Genomic_DNA"/>
</dbReference>
<keyword evidence="2" id="KW-1133">Transmembrane helix</keyword>
<feature type="transmembrane region" description="Helical" evidence="2">
    <location>
        <begin position="6"/>
        <end position="27"/>
    </location>
</feature>
<evidence type="ECO:0000313" key="3">
    <source>
        <dbReference type="EMBL" id="KUK37112.1"/>
    </source>
</evidence>
<dbReference type="PATRIC" id="fig|85874.4.peg.1136"/>
<protein>
    <recommendedName>
        <fullName evidence="5">YggT family protein</fullName>
    </recommendedName>
</protein>
<feature type="transmembrane region" description="Helical" evidence="2">
    <location>
        <begin position="65"/>
        <end position="85"/>
    </location>
</feature>
<keyword evidence="2" id="KW-0812">Transmembrane</keyword>
<evidence type="ECO:0000313" key="4">
    <source>
        <dbReference type="Proteomes" id="UP000053326"/>
    </source>
</evidence>
<comment type="caution">
    <text evidence="3">The sequence shown here is derived from an EMBL/GenBank/DDBJ whole genome shotgun (WGS) entry which is preliminary data.</text>
</comment>
<sequence length="89" mass="10262">MDGNFVISIISIAVEIYIWLIVGRVLLSFLRPRTYHPVFRFIYEITEPVLAPLRRILPPAMNIDFSPLVAIIILEIVKALLISLLRNFI</sequence>
<keyword evidence="2" id="KW-0472">Membrane</keyword>
<accession>A0A101FHM0</accession>
<gene>
    <name evidence="3" type="ORF">XD66_0175</name>
</gene>
<proteinExistence type="inferred from homology"/>
<organism evidence="3 4">
    <name type="scientific">Thermacetogenium phaeum</name>
    <dbReference type="NCBI Taxonomy" id="85874"/>
    <lineage>
        <taxon>Bacteria</taxon>
        <taxon>Bacillati</taxon>
        <taxon>Bacillota</taxon>
        <taxon>Clostridia</taxon>
        <taxon>Thermoanaerobacterales</taxon>
        <taxon>Thermoanaerobacteraceae</taxon>
        <taxon>Thermacetogenium</taxon>
    </lineage>
</organism>
<dbReference type="Proteomes" id="UP000053326">
    <property type="component" value="Unassembled WGS sequence"/>
</dbReference>